<evidence type="ECO:0000259" key="5">
    <source>
        <dbReference type="Pfam" id="PF00171"/>
    </source>
</evidence>
<proteinExistence type="inferred from homology"/>
<dbReference type="GeneID" id="95763537"/>
<dbReference type="InterPro" id="IPR016163">
    <property type="entry name" value="Ald_DH_C"/>
</dbReference>
<dbReference type="EMBL" id="BSDO01000003">
    <property type="protein sequence ID" value="GLI23081.1"/>
    <property type="molecule type" value="Genomic_DNA"/>
</dbReference>
<feature type="active site" evidence="3">
    <location>
        <position position="264"/>
    </location>
</feature>
<evidence type="ECO:0000256" key="1">
    <source>
        <dbReference type="ARBA" id="ARBA00009986"/>
    </source>
</evidence>
<dbReference type="GO" id="GO:0036243">
    <property type="term" value="F:succinate-semialdehyde dehydrogenase (NADP+) activity"/>
    <property type="evidence" value="ECO:0007669"/>
    <property type="project" value="UniProtKB-EC"/>
</dbReference>
<gene>
    <name evidence="6" type="primary">davD</name>
    <name evidence="7" type="ORF">GGQ86_002837</name>
    <name evidence="6" type="ORF">XFLAVUS301_27550</name>
</gene>
<dbReference type="PANTHER" id="PTHR43353">
    <property type="entry name" value="SUCCINATE-SEMIALDEHYDE DEHYDROGENASE, MITOCHONDRIAL"/>
    <property type="match status" value="1"/>
</dbReference>
<dbReference type="GO" id="GO:0005829">
    <property type="term" value="C:cytosol"/>
    <property type="evidence" value="ECO:0007669"/>
    <property type="project" value="TreeGrafter"/>
</dbReference>
<comment type="similarity">
    <text evidence="1 4">Belongs to the aldehyde dehydrogenase family.</text>
</comment>
<evidence type="ECO:0000313" key="6">
    <source>
        <dbReference type="EMBL" id="GLI23081.1"/>
    </source>
</evidence>
<dbReference type="InterPro" id="IPR016161">
    <property type="entry name" value="Ald_DH/histidinol_DH"/>
</dbReference>
<dbReference type="Gene3D" id="3.40.605.10">
    <property type="entry name" value="Aldehyde Dehydrogenase, Chain A, domain 1"/>
    <property type="match status" value="1"/>
</dbReference>
<evidence type="ECO:0000256" key="3">
    <source>
        <dbReference type="PROSITE-ProRule" id="PRU10007"/>
    </source>
</evidence>
<dbReference type="InterPro" id="IPR016162">
    <property type="entry name" value="Ald_DH_N"/>
</dbReference>
<name>A0A9W6CIL1_XANFL</name>
<dbReference type="GO" id="GO:0102810">
    <property type="term" value="F:glutarate-semialdehyde dehydrogenase (NADP+) activity"/>
    <property type="evidence" value="ECO:0007669"/>
    <property type="project" value="UniProtKB-EC"/>
</dbReference>
<dbReference type="EC" id="1.2.1.20" evidence="7"/>
<dbReference type="InterPro" id="IPR050740">
    <property type="entry name" value="Aldehyde_DH_Superfamily"/>
</dbReference>
<evidence type="ECO:0000256" key="4">
    <source>
        <dbReference type="RuleBase" id="RU003345"/>
    </source>
</evidence>
<dbReference type="InterPro" id="IPR010102">
    <property type="entry name" value="Succ_semiAld_DH"/>
</dbReference>
<dbReference type="GO" id="GO:0009450">
    <property type="term" value="P:gamma-aminobutyric acid catabolic process"/>
    <property type="evidence" value="ECO:0007669"/>
    <property type="project" value="InterPro"/>
</dbReference>
<dbReference type="PROSITE" id="PS00070">
    <property type="entry name" value="ALDEHYDE_DEHYDR_CYS"/>
    <property type="match status" value="1"/>
</dbReference>
<dbReference type="GO" id="GO:0004777">
    <property type="term" value="F:succinate-semialdehyde dehydrogenase (NAD+) activity"/>
    <property type="evidence" value="ECO:0007669"/>
    <property type="project" value="TreeGrafter"/>
</dbReference>
<dbReference type="Proteomes" id="UP001144397">
    <property type="component" value="Unassembled WGS sequence"/>
</dbReference>
<dbReference type="InterPro" id="IPR015590">
    <property type="entry name" value="Aldehyde_DH_dom"/>
</dbReference>
<dbReference type="Proteomes" id="UP001245370">
    <property type="component" value="Unassembled WGS sequence"/>
</dbReference>
<dbReference type="InterPro" id="IPR016160">
    <property type="entry name" value="Ald_DH_CS_CYS"/>
</dbReference>
<dbReference type="InterPro" id="IPR029510">
    <property type="entry name" value="Ald_DH_CS_GLU"/>
</dbReference>
<dbReference type="Gene3D" id="3.40.309.10">
    <property type="entry name" value="Aldehyde Dehydrogenase, Chain A, domain 2"/>
    <property type="match status" value="1"/>
</dbReference>
<dbReference type="FunFam" id="3.40.309.10:FF:000004">
    <property type="entry name" value="Succinate-semialdehyde dehydrogenase I"/>
    <property type="match status" value="1"/>
</dbReference>
<dbReference type="SUPFAM" id="SSF53720">
    <property type="entry name" value="ALDH-like"/>
    <property type="match status" value="1"/>
</dbReference>
<evidence type="ECO:0000256" key="2">
    <source>
        <dbReference type="ARBA" id="ARBA00023002"/>
    </source>
</evidence>
<keyword evidence="9" id="KW-1185">Reference proteome</keyword>
<dbReference type="Pfam" id="PF00171">
    <property type="entry name" value="Aldedh"/>
    <property type="match status" value="1"/>
</dbReference>
<accession>A0A9W6CIL1</accession>
<dbReference type="AlphaFoldDB" id="A0A9W6CIL1"/>
<evidence type="ECO:0000313" key="9">
    <source>
        <dbReference type="Proteomes" id="UP001245370"/>
    </source>
</evidence>
<dbReference type="EC" id="1.2.1.16" evidence="7"/>
<protein>
    <submittedName>
        <fullName evidence="6">Glutarate-semialdehyde dehydrogenase DavD</fullName>
    </submittedName>
    <submittedName>
        <fullName evidence="7">Succinate-semialdehyde dehydrogenase/glutarate-semialdehyde dehydrogenase</fullName>
        <ecNumber evidence="7">1.2.1.16</ecNumber>
        <ecNumber evidence="7">1.2.1.20</ecNumber>
        <ecNumber evidence="7">1.2.1.79</ecNumber>
    </submittedName>
</protein>
<evidence type="ECO:0000313" key="8">
    <source>
        <dbReference type="Proteomes" id="UP001144397"/>
    </source>
</evidence>
<dbReference type="RefSeq" id="WP_281807967.1">
    <property type="nucleotide sequence ID" value="NZ_BSDO01000003.1"/>
</dbReference>
<feature type="domain" description="Aldehyde dehydrogenase" evidence="5">
    <location>
        <begin position="28"/>
        <end position="486"/>
    </location>
</feature>
<dbReference type="CDD" id="cd07103">
    <property type="entry name" value="ALDH_F5_SSADH_GabD"/>
    <property type="match status" value="1"/>
</dbReference>
<evidence type="ECO:0000313" key="7">
    <source>
        <dbReference type="EMBL" id="MDR6334361.1"/>
    </source>
</evidence>
<dbReference type="PANTHER" id="PTHR43353:SF5">
    <property type="entry name" value="SUCCINATE-SEMIALDEHYDE DEHYDROGENASE, MITOCHONDRIAL"/>
    <property type="match status" value="1"/>
</dbReference>
<dbReference type="NCBIfam" id="TIGR01780">
    <property type="entry name" value="SSADH"/>
    <property type="match status" value="1"/>
</dbReference>
<reference evidence="7 9" key="2">
    <citation type="submission" date="2023-07" db="EMBL/GenBank/DDBJ databases">
        <title>Genomic Encyclopedia of Type Strains, Phase IV (KMG-IV): sequencing the most valuable type-strain genomes for metagenomic binning, comparative biology and taxonomic classification.</title>
        <authorList>
            <person name="Goeker M."/>
        </authorList>
    </citation>
    <scope>NUCLEOTIDE SEQUENCE [LARGE SCALE GENOMIC DNA]</scope>
    <source>
        <strain evidence="7 9">DSM 338</strain>
    </source>
</reference>
<sequence>MSDKNSAATLGLADPSLFREANLIGGEWVSAASGVTIAVTNPADGTLIGHVPALSRPEVARAVDVAHAAQKSWRAKTGKERAAILRRLFDLMMANQDDLARIMTAEQGKPFAEAKGEIAYAAAFIEWFAEEAKRVYGDTIPAPLPGRRIIVQKEPIGVFAAITPWNFPSAMITRKAGPGWAAGCTGVIRPASETPFSALALGVLAERAGLPPGVCNIITGPSSETGKELCENALVRKLSFTGSTRVGALLLAQCAPTVKKTSMELGGNAPFIVFDDADLDEAVKGAMASKYRNTGQTCVCANRFLVQGGVYDTFAEKLADAVGRLKVGPGMAEGVSQGPLINAAAVAKVEEHIADAVSKGARIVTGGQPHALGRFFFEPTVLADVPKDALIFSEETFGPVAPLIRFETEAEAIALANATEFGLAAYFYSRDVGRIFRVAEAIEAGIVGINEGLISTEVAPFGGVKSSGLGREGSKYGIEDYLEIKHLCLGGIDTPA</sequence>
<dbReference type="EC" id="1.2.1.79" evidence="7"/>
<reference evidence="6" key="1">
    <citation type="submission" date="2022-12" db="EMBL/GenBank/DDBJ databases">
        <title>Reference genome sequencing for broad-spectrum identification of bacterial and archaeal isolates by mass spectrometry.</title>
        <authorList>
            <person name="Sekiguchi Y."/>
            <person name="Tourlousse D.M."/>
        </authorList>
    </citation>
    <scope>NUCLEOTIDE SEQUENCE</scope>
    <source>
        <strain evidence="6">301</strain>
    </source>
</reference>
<keyword evidence="2 4" id="KW-0560">Oxidoreductase</keyword>
<comment type="caution">
    <text evidence="6">The sequence shown here is derived from an EMBL/GenBank/DDBJ whole genome shotgun (WGS) entry which is preliminary data.</text>
</comment>
<dbReference type="EMBL" id="JAVDPY010000004">
    <property type="protein sequence ID" value="MDR6334361.1"/>
    <property type="molecule type" value="Genomic_DNA"/>
</dbReference>
<organism evidence="6 8">
    <name type="scientific">Xanthobacter flavus</name>
    <dbReference type="NCBI Taxonomy" id="281"/>
    <lineage>
        <taxon>Bacteria</taxon>
        <taxon>Pseudomonadati</taxon>
        <taxon>Pseudomonadota</taxon>
        <taxon>Alphaproteobacteria</taxon>
        <taxon>Hyphomicrobiales</taxon>
        <taxon>Xanthobacteraceae</taxon>
        <taxon>Xanthobacter</taxon>
    </lineage>
</organism>
<dbReference type="FunFam" id="3.40.605.10:FF:000005">
    <property type="entry name" value="Succinate-semialdehyde dehydrogenase I"/>
    <property type="match status" value="1"/>
</dbReference>
<dbReference type="PROSITE" id="PS00687">
    <property type="entry name" value="ALDEHYDE_DEHYDR_GLU"/>
    <property type="match status" value="1"/>
</dbReference>